<keyword evidence="2 5" id="KW-0812">Transmembrane</keyword>
<dbReference type="InterPro" id="IPR037185">
    <property type="entry name" value="EmrE-like"/>
</dbReference>
<dbReference type="Proteomes" id="UP000332933">
    <property type="component" value="Unassembled WGS sequence"/>
</dbReference>
<name>A0A485KQ81_9STRA</name>
<dbReference type="EMBL" id="VJMH01005203">
    <property type="protein sequence ID" value="KAF0699010.1"/>
    <property type="molecule type" value="Genomic_DNA"/>
</dbReference>
<sequence length="278" mass="30373">MSAELLTVCHLILGTCFDAAIFAVPQKSKYKMWYLHPMKASAIITLLPLSVLAISSKLLTYWSYSKVPVALTHTCKASTPLFNVVLAFLIYGTTHATPIYLSLLPIVAGVSMASLSEVKINEFATTGLLCAVSSSMFGVMQSMYAKYLLRNGLVADSINLHFFNGILCILVNSPVFLFNSASPILPEKIPYTLILVCSTCQFVSSFSSMLLLGKVSELTYSIMSTMKRVVIVVSAIIYFGNHMSFVSFLGMALAMCGVGSYQYVKVKQSKDIQTKQAL</sequence>
<dbReference type="Pfam" id="PF03151">
    <property type="entry name" value="TPT"/>
    <property type="match status" value="1"/>
</dbReference>
<reference evidence="7" key="2">
    <citation type="submission" date="2019-06" db="EMBL/GenBank/DDBJ databases">
        <title>Genomics analysis of Aphanomyces spp. identifies a new class of oomycete effector associated with host adaptation.</title>
        <authorList>
            <person name="Gaulin E."/>
        </authorList>
    </citation>
    <scope>NUCLEOTIDE SEQUENCE</scope>
    <source>
        <strain evidence="7">CBS 578.67</strain>
    </source>
</reference>
<evidence type="ECO:0000313" key="9">
    <source>
        <dbReference type="Proteomes" id="UP000332933"/>
    </source>
</evidence>
<dbReference type="GO" id="GO:0016020">
    <property type="term" value="C:membrane"/>
    <property type="evidence" value="ECO:0007669"/>
    <property type="project" value="UniProtKB-SubCell"/>
</dbReference>
<evidence type="ECO:0000313" key="8">
    <source>
        <dbReference type="EMBL" id="VFT87267.1"/>
    </source>
</evidence>
<dbReference type="InterPro" id="IPR004853">
    <property type="entry name" value="Sugar_P_trans_dom"/>
</dbReference>
<keyword evidence="4 5" id="KW-0472">Membrane</keyword>
<proteinExistence type="predicted"/>
<evidence type="ECO:0000256" key="5">
    <source>
        <dbReference type="SAM" id="Phobius"/>
    </source>
</evidence>
<dbReference type="SUPFAM" id="SSF103481">
    <property type="entry name" value="Multidrug resistance efflux transporter EmrE"/>
    <property type="match status" value="2"/>
</dbReference>
<dbReference type="AlphaFoldDB" id="A0A485KQ81"/>
<feature type="domain" description="Sugar phosphate transporter" evidence="6">
    <location>
        <begin position="6"/>
        <end position="261"/>
    </location>
</feature>
<evidence type="ECO:0000259" key="6">
    <source>
        <dbReference type="Pfam" id="PF03151"/>
    </source>
</evidence>
<evidence type="ECO:0000256" key="3">
    <source>
        <dbReference type="ARBA" id="ARBA00022989"/>
    </source>
</evidence>
<evidence type="ECO:0000256" key="4">
    <source>
        <dbReference type="ARBA" id="ARBA00023136"/>
    </source>
</evidence>
<evidence type="ECO:0000313" key="7">
    <source>
        <dbReference type="EMBL" id="KAF0699010.1"/>
    </source>
</evidence>
<feature type="transmembrane region" description="Helical" evidence="5">
    <location>
        <begin position="39"/>
        <end position="60"/>
    </location>
</feature>
<dbReference type="EMBL" id="CAADRA010005224">
    <property type="protein sequence ID" value="VFT87267.1"/>
    <property type="molecule type" value="Genomic_DNA"/>
</dbReference>
<accession>A0A485KQ81</accession>
<gene>
    <name evidence="8" type="primary">Aste57867_10393</name>
    <name evidence="7" type="ORF">As57867_010353</name>
    <name evidence="8" type="ORF">ASTE57867_10393</name>
</gene>
<feature type="transmembrane region" description="Helical" evidence="5">
    <location>
        <begin position="157"/>
        <end position="177"/>
    </location>
</feature>
<protein>
    <submittedName>
        <fullName evidence="8">Aste57867_10393 protein</fullName>
    </submittedName>
</protein>
<comment type="subcellular location">
    <subcellularLocation>
        <location evidence="1">Membrane</location>
        <topology evidence="1">Multi-pass membrane protein</topology>
    </subcellularLocation>
</comment>
<feature type="transmembrane region" description="Helical" evidence="5">
    <location>
        <begin position="81"/>
        <end position="103"/>
    </location>
</feature>
<feature type="transmembrane region" description="Helical" evidence="5">
    <location>
        <begin position="189"/>
        <end position="211"/>
    </location>
</feature>
<organism evidence="8 9">
    <name type="scientific">Aphanomyces stellatus</name>
    <dbReference type="NCBI Taxonomy" id="120398"/>
    <lineage>
        <taxon>Eukaryota</taxon>
        <taxon>Sar</taxon>
        <taxon>Stramenopiles</taxon>
        <taxon>Oomycota</taxon>
        <taxon>Saprolegniomycetes</taxon>
        <taxon>Saprolegniales</taxon>
        <taxon>Verrucalvaceae</taxon>
        <taxon>Aphanomyces</taxon>
    </lineage>
</organism>
<dbReference type="InterPro" id="IPR050186">
    <property type="entry name" value="TPT_transporter"/>
</dbReference>
<reference evidence="8 9" key="1">
    <citation type="submission" date="2019-03" db="EMBL/GenBank/DDBJ databases">
        <authorList>
            <person name="Gaulin E."/>
            <person name="Dumas B."/>
        </authorList>
    </citation>
    <scope>NUCLEOTIDE SEQUENCE [LARGE SCALE GENOMIC DNA]</scope>
    <source>
        <strain evidence="8">CBS 568.67</strain>
    </source>
</reference>
<evidence type="ECO:0000256" key="2">
    <source>
        <dbReference type="ARBA" id="ARBA00022692"/>
    </source>
</evidence>
<evidence type="ECO:0000256" key="1">
    <source>
        <dbReference type="ARBA" id="ARBA00004141"/>
    </source>
</evidence>
<dbReference type="OrthoDB" id="6418713at2759"/>
<feature type="transmembrane region" description="Helical" evidence="5">
    <location>
        <begin position="123"/>
        <end position="145"/>
    </location>
</feature>
<keyword evidence="3 5" id="KW-1133">Transmembrane helix</keyword>
<dbReference type="PANTHER" id="PTHR11132">
    <property type="entry name" value="SOLUTE CARRIER FAMILY 35"/>
    <property type="match status" value="1"/>
</dbReference>
<keyword evidence="9" id="KW-1185">Reference proteome</keyword>